<evidence type="ECO:0000313" key="4">
    <source>
        <dbReference type="Proteomes" id="UP000052978"/>
    </source>
</evidence>
<feature type="domain" description="Stonin-2 N-terminal" evidence="2">
    <location>
        <begin position="1"/>
        <end position="189"/>
    </location>
</feature>
<dbReference type="Pfam" id="PF12016">
    <property type="entry name" value="Stonin2_N"/>
    <property type="match status" value="1"/>
</dbReference>
<gene>
    <name evidence="3" type="ORF">D623_10028992</name>
</gene>
<dbReference type="AlphaFoldDB" id="S7P1H0"/>
<feature type="compositionally biased region" description="Pro residues" evidence="1">
    <location>
        <begin position="85"/>
        <end position="94"/>
    </location>
</feature>
<feature type="compositionally biased region" description="Basic and acidic residues" evidence="1">
    <location>
        <begin position="206"/>
        <end position="218"/>
    </location>
</feature>
<sequence length="253" mass="26749">MTTLDHVIATQQSEWVSFNEDPLFPSPSEGATEGHLPGRSSSSDQSESSSGENHVADGGSQDLSHSEQDDSSEKMGLISEAASPPGSPEQPPPDLASAISNWVQFEDDTPWTSTSPPPPKETGLPLTLPCWTCPSFNSLGRCPLTSESSWTTHSEDTSSPSCCPSYTDLQLINAEEQMSGRASRADSTGPEVASVVSKALGKGEALRREDGVADRQADGGESCSGMHGAYLYPHPRPGPLATLTPLQEEPEPL</sequence>
<evidence type="ECO:0000259" key="2">
    <source>
        <dbReference type="Pfam" id="PF12016"/>
    </source>
</evidence>
<organism evidence="3 4">
    <name type="scientific">Myotis brandtii</name>
    <name type="common">Brandt's bat</name>
    <dbReference type="NCBI Taxonomy" id="109478"/>
    <lineage>
        <taxon>Eukaryota</taxon>
        <taxon>Metazoa</taxon>
        <taxon>Chordata</taxon>
        <taxon>Craniata</taxon>
        <taxon>Vertebrata</taxon>
        <taxon>Euteleostomi</taxon>
        <taxon>Mammalia</taxon>
        <taxon>Eutheria</taxon>
        <taxon>Laurasiatheria</taxon>
        <taxon>Chiroptera</taxon>
        <taxon>Yangochiroptera</taxon>
        <taxon>Vespertilionidae</taxon>
        <taxon>Myotis</taxon>
    </lineage>
</organism>
<keyword evidence="4" id="KW-1185">Reference proteome</keyword>
<proteinExistence type="predicted"/>
<name>S7P1H0_MYOBR</name>
<evidence type="ECO:0000256" key="1">
    <source>
        <dbReference type="SAM" id="MobiDB-lite"/>
    </source>
</evidence>
<dbReference type="EMBL" id="KE161448">
    <property type="protein sequence ID" value="EPQ03893.1"/>
    <property type="molecule type" value="Genomic_DNA"/>
</dbReference>
<dbReference type="Proteomes" id="UP000052978">
    <property type="component" value="Unassembled WGS sequence"/>
</dbReference>
<feature type="region of interest" description="Disordered" evidence="1">
    <location>
        <begin position="206"/>
        <end position="253"/>
    </location>
</feature>
<accession>S7P1H0</accession>
<feature type="region of interest" description="Disordered" evidence="1">
    <location>
        <begin position="1"/>
        <end position="99"/>
    </location>
</feature>
<dbReference type="InterPro" id="IPR022699">
    <property type="entry name" value="Stonin2_N"/>
</dbReference>
<evidence type="ECO:0000313" key="3">
    <source>
        <dbReference type="EMBL" id="EPQ03893.1"/>
    </source>
</evidence>
<feature type="compositionally biased region" description="Basic and acidic residues" evidence="1">
    <location>
        <begin position="64"/>
        <end position="73"/>
    </location>
</feature>
<feature type="compositionally biased region" description="Polar residues" evidence="1">
    <location>
        <begin position="1"/>
        <end position="16"/>
    </location>
</feature>
<feature type="compositionally biased region" description="Low complexity" evidence="1">
    <location>
        <begin position="40"/>
        <end position="50"/>
    </location>
</feature>
<reference evidence="3 4" key="1">
    <citation type="journal article" date="2013" name="Nat. Commun.">
        <title>Genome analysis reveals insights into physiology and longevity of the Brandt's bat Myotis brandtii.</title>
        <authorList>
            <person name="Seim I."/>
            <person name="Fang X."/>
            <person name="Xiong Z."/>
            <person name="Lobanov A.V."/>
            <person name="Huang Z."/>
            <person name="Ma S."/>
            <person name="Feng Y."/>
            <person name="Turanov A.A."/>
            <person name="Zhu Y."/>
            <person name="Lenz T.L."/>
            <person name="Gerashchenko M.V."/>
            <person name="Fan D."/>
            <person name="Hee Yim S."/>
            <person name="Yao X."/>
            <person name="Jordan D."/>
            <person name="Xiong Y."/>
            <person name="Ma Y."/>
            <person name="Lyapunov A.N."/>
            <person name="Chen G."/>
            <person name="Kulakova O.I."/>
            <person name="Sun Y."/>
            <person name="Lee S.G."/>
            <person name="Bronson R.T."/>
            <person name="Moskalev A.A."/>
            <person name="Sunyaev S.R."/>
            <person name="Zhang G."/>
            <person name="Krogh A."/>
            <person name="Wang J."/>
            <person name="Gladyshev V.N."/>
        </authorList>
    </citation>
    <scope>NUCLEOTIDE SEQUENCE [LARGE SCALE GENOMIC DNA]</scope>
</reference>
<protein>
    <submittedName>
        <fullName evidence="3">Stonin-2</fullName>
    </submittedName>
</protein>